<dbReference type="SUPFAM" id="SSF53474">
    <property type="entry name" value="alpha/beta-Hydrolases"/>
    <property type="match status" value="1"/>
</dbReference>
<dbReference type="GO" id="GO:0016787">
    <property type="term" value="F:hydrolase activity"/>
    <property type="evidence" value="ECO:0007669"/>
    <property type="project" value="UniProtKB-KW"/>
</dbReference>
<dbReference type="RefSeq" id="WP_344062032.1">
    <property type="nucleotide sequence ID" value="NZ_BAAAPU010000007.1"/>
</dbReference>
<dbReference type="PANTHER" id="PTHR48098:SF1">
    <property type="entry name" value="DIACYLGLYCEROL ACYLTRANSFERASE_MYCOLYLTRANSFERASE AG85A"/>
    <property type="match status" value="1"/>
</dbReference>
<evidence type="ECO:0000256" key="1">
    <source>
        <dbReference type="SAM" id="Phobius"/>
    </source>
</evidence>
<dbReference type="Pfam" id="PF00756">
    <property type="entry name" value="Esterase"/>
    <property type="match status" value="1"/>
</dbReference>
<keyword evidence="1" id="KW-0812">Transmembrane</keyword>
<keyword evidence="1" id="KW-1133">Transmembrane helix</keyword>
<dbReference type="InterPro" id="IPR050583">
    <property type="entry name" value="Mycobacterial_A85_antigen"/>
</dbReference>
<protein>
    <submittedName>
        <fullName evidence="2">Alpha/beta hydrolase-fold protein</fullName>
    </submittedName>
</protein>
<evidence type="ECO:0000313" key="2">
    <source>
        <dbReference type="EMBL" id="GAA1980876.1"/>
    </source>
</evidence>
<dbReference type="InterPro" id="IPR029058">
    <property type="entry name" value="AB_hydrolase_fold"/>
</dbReference>
<name>A0ABP5DK72_9MICO</name>
<gene>
    <name evidence="2" type="ORF">GCM10009817_22400</name>
</gene>
<accession>A0ABP5DK72</accession>
<dbReference type="Gene3D" id="3.40.50.1820">
    <property type="entry name" value="alpha/beta hydrolase"/>
    <property type="match status" value="1"/>
</dbReference>
<keyword evidence="3" id="KW-1185">Reference proteome</keyword>
<dbReference type="InterPro" id="IPR000801">
    <property type="entry name" value="Esterase-like"/>
</dbReference>
<dbReference type="PANTHER" id="PTHR48098">
    <property type="entry name" value="ENTEROCHELIN ESTERASE-RELATED"/>
    <property type="match status" value="1"/>
</dbReference>
<keyword evidence="2" id="KW-0378">Hydrolase</keyword>
<proteinExistence type="predicted"/>
<organism evidence="2 3">
    <name type="scientific">Terrabacter lapilli</name>
    <dbReference type="NCBI Taxonomy" id="436231"/>
    <lineage>
        <taxon>Bacteria</taxon>
        <taxon>Bacillati</taxon>
        <taxon>Actinomycetota</taxon>
        <taxon>Actinomycetes</taxon>
        <taxon>Micrococcales</taxon>
        <taxon>Intrasporangiaceae</taxon>
        <taxon>Terrabacter</taxon>
    </lineage>
</organism>
<dbReference type="Proteomes" id="UP001500013">
    <property type="component" value="Unassembled WGS sequence"/>
</dbReference>
<feature type="transmembrane region" description="Helical" evidence="1">
    <location>
        <begin position="37"/>
        <end position="59"/>
    </location>
</feature>
<comment type="caution">
    <text evidence="2">The sequence shown here is derived from an EMBL/GenBank/DDBJ whole genome shotgun (WGS) entry which is preliminary data.</text>
</comment>
<evidence type="ECO:0000313" key="3">
    <source>
        <dbReference type="Proteomes" id="UP001500013"/>
    </source>
</evidence>
<dbReference type="EMBL" id="BAAAPU010000007">
    <property type="protein sequence ID" value="GAA1980876.1"/>
    <property type="molecule type" value="Genomic_DNA"/>
</dbReference>
<feature type="transmembrane region" description="Helical" evidence="1">
    <location>
        <begin position="6"/>
        <end position="25"/>
    </location>
</feature>
<reference evidence="3" key="1">
    <citation type="journal article" date="2019" name="Int. J. Syst. Evol. Microbiol.">
        <title>The Global Catalogue of Microorganisms (GCM) 10K type strain sequencing project: providing services to taxonomists for standard genome sequencing and annotation.</title>
        <authorList>
            <consortium name="The Broad Institute Genomics Platform"/>
            <consortium name="The Broad Institute Genome Sequencing Center for Infectious Disease"/>
            <person name="Wu L."/>
            <person name="Ma J."/>
        </authorList>
    </citation>
    <scope>NUCLEOTIDE SEQUENCE [LARGE SCALE GENOMIC DNA]</scope>
    <source>
        <strain evidence="3">JCM 15628</strain>
    </source>
</reference>
<keyword evidence="1" id="KW-0472">Membrane</keyword>
<sequence length="375" mass="40309">MELTSGGLLVVLGVVAAIAFLLLVLGYPRARRTWLGAVSRASEALVLSLTVLLFAGAALNDQYLFYVSWGDLFGAGATVTAAHVGGTARQAVEASAKGPGLRSVPVPRVFPPLPYPGGREQSYTVTGARSRITGQVIVYLPPGYDPSGATRYPVIVALHGFPGYPAVYFHELHIDQTVDELTAAHRIKPAILVIPQINSPGPLDTECVDAPNHTGPQDETWLGRDIPAWVVSHFPVETTRTSWAVTGYSFGGWCSALLGVRHPDVFAASIVLGGYFRPDFSRAYDPIVPGSAAARGYDLVHTARTSPPPIAMWIMASRADSLSYPTTAEFIHEARPPLSVTTVLLQTGGHRMTVFEPYIRESLIWLGQTVPGFRP</sequence>